<proteinExistence type="predicted"/>
<dbReference type="Proteomes" id="UP000295741">
    <property type="component" value="Unassembled WGS sequence"/>
</dbReference>
<evidence type="ECO:0000313" key="5">
    <source>
        <dbReference type="Proteomes" id="UP000295741"/>
    </source>
</evidence>
<feature type="domain" description="Bacterial surface antigen (D15)" evidence="3">
    <location>
        <begin position="559"/>
        <end position="795"/>
    </location>
</feature>
<reference evidence="4 5" key="1">
    <citation type="submission" date="2019-03" db="EMBL/GenBank/DDBJ databases">
        <title>Genomic Encyclopedia of Archaeal and Bacterial Type Strains, Phase II (KMG-II): from individual species to whole genera.</title>
        <authorList>
            <person name="Goeker M."/>
        </authorList>
    </citation>
    <scope>NUCLEOTIDE SEQUENCE [LARGE SCALE GENOMIC DNA]</scope>
    <source>
        <strain evidence="4 5">DSM 28323</strain>
    </source>
</reference>
<dbReference type="AlphaFoldDB" id="A0A4R6IXE9"/>
<comment type="subcellular location">
    <subcellularLocation>
        <location evidence="1">Membrane</location>
    </subcellularLocation>
</comment>
<dbReference type="PROSITE" id="PS51257">
    <property type="entry name" value="PROKAR_LIPOPROTEIN"/>
    <property type="match status" value="1"/>
</dbReference>
<evidence type="ECO:0000259" key="3">
    <source>
        <dbReference type="Pfam" id="PF01103"/>
    </source>
</evidence>
<dbReference type="Pfam" id="PF01103">
    <property type="entry name" value="Omp85"/>
    <property type="match status" value="1"/>
</dbReference>
<keyword evidence="2" id="KW-0472">Membrane</keyword>
<evidence type="ECO:0000256" key="1">
    <source>
        <dbReference type="ARBA" id="ARBA00004370"/>
    </source>
</evidence>
<dbReference type="InterPro" id="IPR000184">
    <property type="entry name" value="Bac_surfAg_D15"/>
</dbReference>
<name>A0A4R6IXE9_9BACT</name>
<dbReference type="Gene3D" id="2.40.160.50">
    <property type="entry name" value="membrane protein fhac: a member of the omp85/tpsb transporter family"/>
    <property type="match status" value="1"/>
</dbReference>
<dbReference type="GO" id="GO:0019867">
    <property type="term" value="C:outer membrane"/>
    <property type="evidence" value="ECO:0007669"/>
    <property type="project" value="InterPro"/>
</dbReference>
<gene>
    <name evidence="4" type="ORF">BC659_2405</name>
</gene>
<evidence type="ECO:0000256" key="2">
    <source>
        <dbReference type="ARBA" id="ARBA00023136"/>
    </source>
</evidence>
<sequence>MRLIGKRGNSFVITAIVLLTVLISSCSQQNRISVRNYPENRPFVYSNKINILDTVPKDEKKRLITELENYWEDSLQVRIVQRYLGIFKSILDKPPVFDSANLNRSVNFMNAYLNSQGYFYSTLQDSVSIDTFKTQLRANVFMNIMLGKNIRIDSVSYNLPDSALQLIVNNNNAESLLKKDKPYTKQVIGDELDRLTNLFRQKGYYNFNRDDLIAVVDTLDTKLLPLTLDPFKQAEIIAQAAKKRKENPTWDINITNRTILDSSKLLQFSMGNIYYYPETGISDIPDNVINRRDFKTDTFRSGIMKYEKGLFRFRPLREHTYLSRGEKYNEADYFKTINRLGQLGAWQQVDAVLRIRDRDTLDMHILMVPAVKQTIAAELEGSRNSGDVIAGNTLGISTNLSYTNRNRWRSAVQQQSVVRAGVELNLLSQGNAPLLQTFLLSGSHTYVLPRILTPFGNWRSLRNLENKKTLFTLSSSYIDRRNFYNVTSFIASVGYEWRKTVKNGSHLWLYKPLNVELYGIRKLAGLDSLFKTNPFLQASFNEGNIVSQSLSFIRTTTSPNNRNKSHYLRIGIEEAGGLFGLIPGLKNNIYRYLKTEAEYRQRILYPRSELAYRAFAGLGYNYSDNPTIGRTLPFFKQFIVGGPYSMRAWGLRQLGLGSSVFSDTVNSSYRDRFGDMQLETNIEYRFQLASLGSFKIGSAVFADIGNIWNLKKNDQDPKSRFSIANLGRDLAIGVGTGLRFDFSYFLIRFDVAYRVKDPARSTNGGWMSIKDFVWSEIREKGLKVNNVALQFGIGLPF</sequence>
<evidence type="ECO:0000313" key="4">
    <source>
        <dbReference type="EMBL" id="TDO27087.1"/>
    </source>
</evidence>
<comment type="caution">
    <text evidence="4">The sequence shown here is derived from an EMBL/GenBank/DDBJ whole genome shotgun (WGS) entry which is preliminary data.</text>
</comment>
<dbReference type="OrthoDB" id="9814535at2"/>
<accession>A0A4R6IXE9</accession>
<organism evidence="4 5">
    <name type="scientific">Sediminibacterium goheungense</name>
    <dbReference type="NCBI Taxonomy" id="1086393"/>
    <lineage>
        <taxon>Bacteria</taxon>
        <taxon>Pseudomonadati</taxon>
        <taxon>Bacteroidota</taxon>
        <taxon>Chitinophagia</taxon>
        <taxon>Chitinophagales</taxon>
        <taxon>Chitinophagaceae</taxon>
        <taxon>Sediminibacterium</taxon>
    </lineage>
</organism>
<keyword evidence="5" id="KW-1185">Reference proteome</keyword>
<dbReference type="EMBL" id="SNWP01000011">
    <property type="protein sequence ID" value="TDO27087.1"/>
    <property type="molecule type" value="Genomic_DNA"/>
</dbReference>
<dbReference type="RefSeq" id="WP_133474952.1">
    <property type="nucleotide sequence ID" value="NZ_SNWP01000011.1"/>
</dbReference>
<protein>
    <submittedName>
        <fullName evidence="4">Outer membrane protein assembly factor BamA</fullName>
    </submittedName>
</protein>